<dbReference type="InterPro" id="IPR039421">
    <property type="entry name" value="Type_1_exporter"/>
</dbReference>
<dbReference type="GO" id="GO:0005524">
    <property type="term" value="F:ATP binding"/>
    <property type="evidence" value="ECO:0007669"/>
    <property type="project" value="UniProtKB-KW"/>
</dbReference>
<evidence type="ECO:0000256" key="4">
    <source>
        <dbReference type="ARBA" id="ARBA00022840"/>
    </source>
</evidence>
<evidence type="ECO:0000256" key="5">
    <source>
        <dbReference type="ARBA" id="ARBA00022989"/>
    </source>
</evidence>
<evidence type="ECO:0000259" key="8">
    <source>
        <dbReference type="PROSITE" id="PS50893"/>
    </source>
</evidence>
<evidence type="ECO:0000313" key="10">
    <source>
        <dbReference type="EMBL" id="MBD2345134.1"/>
    </source>
</evidence>
<keyword evidence="5 7" id="KW-1133">Transmembrane helix</keyword>
<feature type="domain" description="ABC transporter" evidence="8">
    <location>
        <begin position="357"/>
        <end position="596"/>
    </location>
</feature>
<keyword evidence="11" id="KW-1185">Reference proteome</keyword>
<reference evidence="10 11" key="1">
    <citation type="journal article" date="2020" name="ISME J.">
        <title>Comparative genomics reveals insights into cyanobacterial evolution and habitat adaptation.</title>
        <authorList>
            <person name="Chen M.Y."/>
            <person name="Teng W.K."/>
            <person name="Zhao L."/>
            <person name="Hu C.X."/>
            <person name="Zhou Y.K."/>
            <person name="Han B.P."/>
            <person name="Song L.R."/>
            <person name="Shu W.S."/>
        </authorList>
    </citation>
    <scope>NUCLEOTIDE SEQUENCE [LARGE SCALE GENOMIC DNA]</scope>
    <source>
        <strain evidence="10 11">FACHB-260</strain>
    </source>
</reference>
<evidence type="ECO:0000256" key="6">
    <source>
        <dbReference type="ARBA" id="ARBA00023136"/>
    </source>
</evidence>
<dbReference type="PROSITE" id="PS50893">
    <property type="entry name" value="ABC_TRANSPORTER_2"/>
    <property type="match status" value="1"/>
</dbReference>
<dbReference type="SUPFAM" id="SSF52540">
    <property type="entry name" value="P-loop containing nucleoside triphosphate hydrolases"/>
    <property type="match status" value="1"/>
</dbReference>
<evidence type="ECO:0000256" key="7">
    <source>
        <dbReference type="SAM" id="Phobius"/>
    </source>
</evidence>
<dbReference type="InterPro" id="IPR027417">
    <property type="entry name" value="P-loop_NTPase"/>
</dbReference>
<dbReference type="InterPro" id="IPR011527">
    <property type="entry name" value="ABC1_TM_dom"/>
</dbReference>
<feature type="transmembrane region" description="Helical" evidence="7">
    <location>
        <begin position="261"/>
        <end position="283"/>
    </location>
</feature>
<dbReference type="InterPro" id="IPR003593">
    <property type="entry name" value="AAA+_ATPase"/>
</dbReference>
<dbReference type="RefSeq" id="WP_190407577.1">
    <property type="nucleotide sequence ID" value="NZ_JACJRF010000020.1"/>
</dbReference>
<dbReference type="EMBL" id="JACJRF010000020">
    <property type="protein sequence ID" value="MBD2345134.1"/>
    <property type="molecule type" value="Genomic_DNA"/>
</dbReference>
<evidence type="ECO:0000256" key="1">
    <source>
        <dbReference type="ARBA" id="ARBA00004651"/>
    </source>
</evidence>
<keyword evidence="2 7" id="KW-0812">Transmembrane</keyword>
<dbReference type="PROSITE" id="PS00211">
    <property type="entry name" value="ABC_TRANSPORTER_1"/>
    <property type="match status" value="1"/>
</dbReference>
<keyword evidence="3" id="KW-0547">Nucleotide-binding</keyword>
<evidence type="ECO:0000313" key="11">
    <source>
        <dbReference type="Proteomes" id="UP000607281"/>
    </source>
</evidence>
<dbReference type="Pfam" id="PF00005">
    <property type="entry name" value="ABC_tran"/>
    <property type="match status" value="1"/>
</dbReference>
<dbReference type="InterPro" id="IPR003439">
    <property type="entry name" value="ABC_transporter-like_ATP-bd"/>
</dbReference>
<evidence type="ECO:0000259" key="9">
    <source>
        <dbReference type="PROSITE" id="PS50929"/>
    </source>
</evidence>
<comment type="caution">
    <text evidence="10">The sequence shown here is derived from an EMBL/GenBank/DDBJ whole genome shotgun (WGS) entry which is preliminary data.</text>
</comment>
<organism evidence="10 11">
    <name type="scientific">Anabaena subtropica FACHB-260</name>
    <dbReference type="NCBI Taxonomy" id="2692884"/>
    <lineage>
        <taxon>Bacteria</taxon>
        <taxon>Bacillati</taxon>
        <taxon>Cyanobacteriota</taxon>
        <taxon>Cyanophyceae</taxon>
        <taxon>Nostocales</taxon>
        <taxon>Nostocaceae</taxon>
        <taxon>Anabaena</taxon>
    </lineage>
</organism>
<gene>
    <name evidence="10" type="ORF">H6G18_13380</name>
</gene>
<feature type="transmembrane region" description="Helical" evidence="7">
    <location>
        <begin position="30"/>
        <end position="50"/>
    </location>
</feature>
<dbReference type="PROSITE" id="PS50929">
    <property type="entry name" value="ABC_TM1F"/>
    <property type="match status" value="1"/>
</dbReference>
<protein>
    <submittedName>
        <fullName evidence="10">ABC transporter ATP-binding protein</fullName>
    </submittedName>
</protein>
<dbReference type="Gene3D" id="1.20.1560.10">
    <property type="entry name" value="ABC transporter type 1, transmembrane domain"/>
    <property type="match status" value="1"/>
</dbReference>
<dbReference type="InterPro" id="IPR036640">
    <property type="entry name" value="ABC1_TM_sf"/>
</dbReference>
<comment type="subcellular location">
    <subcellularLocation>
        <location evidence="1">Cell membrane</location>
        <topology evidence="1">Multi-pass membrane protein</topology>
    </subcellularLocation>
</comment>
<dbReference type="Proteomes" id="UP000607281">
    <property type="component" value="Unassembled WGS sequence"/>
</dbReference>
<dbReference type="SUPFAM" id="SSF90123">
    <property type="entry name" value="ABC transporter transmembrane region"/>
    <property type="match status" value="1"/>
</dbReference>
<feature type="transmembrane region" description="Helical" evidence="7">
    <location>
        <begin position="160"/>
        <end position="184"/>
    </location>
</feature>
<feature type="domain" description="ABC transmembrane type-1" evidence="9">
    <location>
        <begin position="31"/>
        <end position="322"/>
    </location>
</feature>
<dbReference type="InterPro" id="IPR017871">
    <property type="entry name" value="ABC_transporter-like_CS"/>
</dbReference>
<evidence type="ECO:0000256" key="2">
    <source>
        <dbReference type="ARBA" id="ARBA00022692"/>
    </source>
</evidence>
<keyword evidence="4 10" id="KW-0067">ATP-binding</keyword>
<dbReference type="Gene3D" id="3.40.50.300">
    <property type="entry name" value="P-loop containing nucleotide triphosphate hydrolases"/>
    <property type="match status" value="1"/>
</dbReference>
<name>A0ABR8CRW4_9NOST</name>
<sequence>MSDLRVWIEDYSRALFRSLPLLWTAAPKEMVFLVAVTLIQGFLPAISVWITKLVVDTVATALTTGRELGYAILAPLVAGWVGALLLETLLYPWISALQGNLNDKLTAHISLLLMRKADTFSDLSRFEDAQFYDELQLLQQQVSYKPLSLLENLVELTRSFVTFIVIVGLLVPLAFWIPLVIAIATIPQVVVSSQYGRTIWLTLFENSPQARRMEYYTSVMLTDTYAKEIRLFGLGSFFMERYLQAFQSLHQSMRHLRGKQAFWSSSLAILSTLGNGFSFYWVVQKAFRGELSPGSVLLFVQSLTYFQNNLEGFVGNWLDLFENVLYMQQFFNFLDSPIPMPLSIPGVKVPTPIRSGITFEKVDFHYPDGRLALQNISFTLHPGQTVAIVGENGAGKTTLVKLLTRLYDPTSGSILVDGIDLRNFNLEQWRQQIAGVFQDFGHYALTLGENIALGNLAALEHPDILRYAMEKADIVRLVDHFPTREDTPLGKQFGGTELSGGQWQKLALARAFVRQEAQLLLLDEPTAALDPRSEYDFYLRFIALTEGKTTILITHRLASVRMADRILVLKDGHLIEDGTHQALLQSGGEYTALWNMQAQHYGISDLQSS</sequence>
<feature type="transmembrane region" description="Helical" evidence="7">
    <location>
        <begin position="70"/>
        <end position="94"/>
    </location>
</feature>
<dbReference type="PANTHER" id="PTHR24221">
    <property type="entry name" value="ATP-BINDING CASSETTE SUB-FAMILY B"/>
    <property type="match status" value="1"/>
</dbReference>
<keyword evidence="6 7" id="KW-0472">Membrane</keyword>
<dbReference type="SMART" id="SM00382">
    <property type="entry name" value="AAA"/>
    <property type="match status" value="1"/>
</dbReference>
<dbReference type="PANTHER" id="PTHR24221:SF646">
    <property type="entry name" value="HAEMOLYSIN SECRETION ATP-BINDING PROTEIN"/>
    <property type="match status" value="1"/>
</dbReference>
<proteinExistence type="predicted"/>
<accession>A0ABR8CRW4</accession>
<evidence type="ECO:0000256" key="3">
    <source>
        <dbReference type="ARBA" id="ARBA00022741"/>
    </source>
</evidence>